<dbReference type="EMBL" id="FOXH01000002">
    <property type="protein sequence ID" value="SFP32709.1"/>
    <property type="molecule type" value="Genomic_DNA"/>
</dbReference>
<dbReference type="AlphaFoldDB" id="A0A1I5PF55"/>
<reference evidence="1 2" key="1">
    <citation type="submission" date="2016-10" db="EMBL/GenBank/DDBJ databases">
        <authorList>
            <person name="de Groot N.N."/>
        </authorList>
    </citation>
    <scope>NUCLEOTIDE SEQUENCE [LARGE SCALE GENOMIC DNA]</scope>
    <source>
        <strain evidence="2">E92,LMG 26720,CCM 7988</strain>
    </source>
</reference>
<name>A0A1I5PF55_9BACT</name>
<dbReference type="OrthoDB" id="1001536at2"/>
<evidence type="ECO:0000313" key="2">
    <source>
        <dbReference type="Proteomes" id="UP000199306"/>
    </source>
</evidence>
<dbReference type="Proteomes" id="UP000199306">
    <property type="component" value="Unassembled WGS sequence"/>
</dbReference>
<sequence>MRNLLFAILLSSPIIAHSEPIERNEKIFPHISTFSNKQTSDSGTTVNQKLPFIQFGYLFGPDLVKLRVDKQDIIGKSFSETSTTLGFHFGFLTRFNLSRHFYLLPQVSLSFQTNHVYYDNGTISVKEDFAPLTLEVPIHIVYKILPGRKFTPAFHLGARYIADVSKKRESILTVKPGTWAAEAGAGFEFKIGKKITLMPQFGVSLSLDNLIEQANTGGIDGVIQSIGRQKFELRFLFF</sequence>
<proteinExistence type="predicted"/>
<evidence type="ECO:0000313" key="1">
    <source>
        <dbReference type="EMBL" id="SFP32709.1"/>
    </source>
</evidence>
<dbReference type="RefSeq" id="WP_143095155.1">
    <property type="nucleotide sequence ID" value="NZ_FOXH01000002.1"/>
</dbReference>
<dbReference type="STRING" id="1079859.SAMN04515674_102448"/>
<keyword evidence="2" id="KW-1185">Reference proteome</keyword>
<protein>
    <submittedName>
        <fullName evidence="1">Outer membrane protein beta-barrel domain-containing protein</fullName>
    </submittedName>
</protein>
<organism evidence="1 2">
    <name type="scientific">Pseudarcicella hirudinis</name>
    <dbReference type="NCBI Taxonomy" id="1079859"/>
    <lineage>
        <taxon>Bacteria</taxon>
        <taxon>Pseudomonadati</taxon>
        <taxon>Bacteroidota</taxon>
        <taxon>Cytophagia</taxon>
        <taxon>Cytophagales</taxon>
        <taxon>Flectobacillaceae</taxon>
        <taxon>Pseudarcicella</taxon>
    </lineage>
</organism>
<gene>
    <name evidence="1" type="ORF">SAMN04515674_102448</name>
</gene>
<accession>A0A1I5PF55</accession>